<keyword evidence="2" id="KW-1185">Reference proteome</keyword>
<dbReference type="Proteomes" id="UP000615989">
    <property type="component" value="Unassembled WGS sequence"/>
</dbReference>
<accession>A0ABX1PNH5</accession>
<gene>
    <name evidence="1" type="ORF">GO606_14115</name>
</gene>
<protein>
    <submittedName>
        <fullName evidence="1">DUF1640 domain-containing protein</fullName>
    </submittedName>
</protein>
<organism evidence="1 2">
    <name type="scientific">Aromatoleum anaerobium</name>
    <dbReference type="NCBI Taxonomy" id="182180"/>
    <lineage>
        <taxon>Bacteria</taxon>
        <taxon>Pseudomonadati</taxon>
        <taxon>Pseudomonadota</taxon>
        <taxon>Betaproteobacteria</taxon>
        <taxon>Rhodocyclales</taxon>
        <taxon>Rhodocyclaceae</taxon>
        <taxon>Aromatoleum</taxon>
    </lineage>
</organism>
<reference evidence="1" key="1">
    <citation type="submission" date="2019-12" db="EMBL/GenBank/DDBJ databases">
        <title>Comparative genomics gives insights into the taxonomy of the Azoarcus-Aromatoleum group and reveals separate origins of nif in the plant-associated Azoarcus and non-plant-associated Aromatoleum sub-groups.</title>
        <authorList>
            <person name="Lafos M."/>
            <person name="Maluk M."/>
            <person name="Batista M."/>
            <person name="Junghare M."/>
            <person name="Carmona M."/>
            <person name="Faoro H."/>
            <person name="Cruz L.M."/>
            <person name="Battistoni F."/>
            <person name="De Souza E."/>
            <person name="Pedrosa F."/>
            <person name="Chen W.-M."/>
            <person name="Poole P.S."/>
            <person name="Dixon R.A."/>
            <person name="James E.K."/>
        </authorList>
    </citation>
    <scope>NUCLEOTIDE SEQUENCE</scope>
    <source>
        <strain evidence="1">LuFRes1</strain>
    </source>
</reference>
<evidence type="ECO:0000313" key="1">
    <source>
        <dbReference type="EMBL" id="NMG25834.1"/>
    </source>
</evidence>
<name>A0ABX1PNH5_9RHOO</name>
<proteinExistence type="predicted"/>
<evidence type="ECO:0000313" key="2">
    <source>
        <dbReference type="Proteomes" id="UP000615989"/>
    </source>
</evidence>
<dbReference type="Gene3D" id="1.20.5.340">
    <property type="match status" value="1"/>
</dbReference>
<comment type="caution">
    <text evidence="1">The sequence shown here is derived from an EMBL/GenBank/DDBJ whole genome shotgun (WGS) entry which is preliminary data.</text>
</comment>
<dbReference type="RefSeq" id="WP_169119176.1">
    <property type="nucleotide sequence ID" value="NZ_WTVG02000039.1"/>
</dbReference>
<dbReference type="EMBL" id="WTVG01000043">
    <property type="protein sequence ID" value="NMG25834.1"/>
    <property type="molecule type" value="Genomic_DNA"/>
</dbReference>
<sequence>MSTITFDTLEFTRKLREAGFDEKQAEAVVRVMADAQSSLVTREHFDVETKLTREHFDAKIDLLRAENSHTRWMLGILTALAIANFAKQFF</sequence>